<keyword evidence="2 4" id="KW-0807">Transducer</keyword>
<dbReference type="CDD" id="cd06225">
    <property type="entry name" value="HAMP"/>
    <property type="match status" value="1"/>
</dbReference>
<evidence type="ECO:0000259" key="7">
    <source>
        <dbReference type="PROSITE" id="PS50885"/>
    </source>
</evidence>
<keyword evidence="5" id="KW-0812">Transmembrane</keyword>
<dbReference type="PANTHER" id="PTHR32089:SF112">
    <property type="entry name" value="LYSOZYME-LIKE PROTEIN-RELATED"/>
    <property type="match status" value="1"/>
</dbReference>
<dbReference type="GO" id="GO:0007165">
    <property type="term" value="P:signal transduction"/>
    <property type="evidence" value="ECO:0007669"/>
    <property type="project" value="UniProtKB-KW"/>
</dbReference>
<evidence type="ECO:0000256" key="2">
    <source>
        <dbReference type="ARBA" id="ARBA00023224"/>
    </source>
</evidence>
<evidence type="ECO:0000313" key="9">
    <source>
        <dbReference type="Proteomes" id="UP000636888"/>
    </source>
</evidence>
<comment type="caution">
    <text evidence="8">The sequence shown here is derived from an EMBL/GenBank/DDBJ whole genome shotgun (WGS) entry which is preliminary data.</text>
</comment>
<feature type="domain" description="Methyl-accepting transducer" evidence="6">
    <location>
        <begin position="267"/>
        <end position="503"/>
    </location>
</feature>
<dbReference type="PANTHER" id="PTHR32089">
    <property type="entry name" value="METHYL-ACCEPTING CHEMOTAXIS PROTEIN MCPB"/>
    <property type="match status" value="1"/>
</dbReference>
<organism evidence="8 9">
    <name type="scientific">Geomesophilobacter sediminis</name>
    <dbReference type="NCBI Taxonomy" id="2798584"/>
    <lineage>
        <taxon>Bacteria</taxon>
        <taxon>Pseudomonadati</taxon>
        <taxon>Thermodesulfobacteriota</taxon>
        <taxon>Desulfuromonadia</taxon>
        <taxon>Geobacterales</taxon>
        <taxon>Geobacteraceae</taxon>
        <taxon>Geomesophilobacter</taxon>
    </lineage>
</organism>
<comment type="subcellular location">
    <subcellularLocation>
        <location evidence="1">Membrane</location>
    </subcellularLocation>
</comment>
<accession>A0A8J7JAL3</accession>
<comment type="similarity">
    <text evidence="3">Belongs to the methyl-accepting chemotaxis (MCP) protein family.</text>
</comment>
<protein>
    <submittedName>
        <fullName evidence="8">Methyl-accepting chemotaxis protein</fullName>
    </submittedName>
</protein>
<keyword evidence="9" id="KW-1185">Reference proteome</keyword>
<dbReference type="Pfam" id="PF00672">
    <property type="entry name" value="HAMP"/>
    <property type="match status" value="1"/>
</dbReference>
<evidence type="ECO:0000259" key="6">
    <source>
        <dbReference type="PROSITE" id="PS50111"/>
    </source>
</evidence>
<proteinExistence type="inferred from homology"/>
<evidence type="ECO:0000256" key="4">
    <source>
        <dbReference type="PROSITE-ProRule" id="PRU00284"/>
    </source>
</evidence>
<dbReference type="GO" id="GO:0016020">
    <property type="term" value="C:membrane"/>
    <property type="evidence" value="ECO:0007669"/>
    <property type="project" value="UniProtKB-SubCell"/>
</dbReference>
<keyword evidence="5" id="KW-1133">Transmembrane helix</keyword>
<reference evidence="8" key="1">
    <citation type="submission" date="2020-12" db="EMBL/GenBank/DDBJ databases">
        <title>Geomonas sp. Red875, isolated from river sediment.</title>
        <authorList>
            <person name="Xu Z."/>
            <person name="Zhang Z."/>
            <person name="Masuda Y."/>
            <person name="Itoh H."/>
            <person name="Senoo K."/>
        </authorList>
    </citation>
    <scope>NUCLEOTIDE SEQUENCE</scope>
    <source>
        <strain evidence="8">Red875</strain>
    </source>
</reference>
<evidence type="ECO:0000256" key="1">
    <source>
        <dbReference type="ARBA" id="ARBA00004370"/>
    </source>
</evidence>
<dbReference type="AlphaFoldDB" id="A0A8J7JAL3"/>
<dbReference type="CDD" id="cd11386">
    <property type="entry name" value="MCP_signal"/>
    <property type="match status" value="1"/>
</dbReference>
<dbReference type="Gene3D" id="1.10.287.950">
    <property type="entry name" value="Methyl-accepting chemotaxis protein"/>
    <property type="match status" value="1"/>
</dbReference>
<name>A0A8J7JAL3_9BACT</name>
<feature type="transmembrane region" description="Helical" evidence="5">
    <location>
        <begin position="12"/>
        <end position="34"/>
    </location>
</feature>
<sequence>MGFRELKMGVKMGIGFGMMIGMVLIILGMTLTTYRTIGKDASRIKDEALPYALLADQMVLNITQVQEEFTDAAATGHDDGLKGAKEAADSFAKALATFKETAKRNNDDASLQKIADLEKSFEAYYGTGKQMAEAYVGGNKPEGDRLMEDFDKTTTLMTDKAGAFQKGHVKVANELSREMYLAMGSSRNIVILVGLVALLLGVGIAISATRSVTGPIHETIKIIQKLANGEFVQKTDANMNNEIGELGRAINQMVDNMRTLISGIIGNSRSLNAAADEMRQTAEQMATGAEQVATQAGLVATAGEEMAATSADIARNCSLAAGSSREAIEAATSGSQVVDRTVDNMGRIAQRVQETAATVAELGSRSDQIGTIIGTIEDIADQTNLLALNAAIEAARAGDQGRGFAVVADEVRALAERTARATREIGAMIKSIQTETGGAVSSMEEGVSEVERGTGEAARSGAALKEILDQVRTVTSQVDQIATAAEEQTATTGEISRNMMQINDVVQETAKGAGEAASAAHEVSRLASELQQMVSRFKIAG</sequence>
<feature type="transmembrane region" description="Helical" evidence="5">
    <location>
        <begin position="189"/>
        <end position="208"/>
    </location>
</feature>
<dbReference type="SUPFAM" id="SSF58104">
    <property type="entry name" value="Methyl-accepting chemotaxis protein (MCP) signaling domain"/>
    <property type="match status" value="1"/>
</dbReference>
<dbReference type="SMART" id="SM00283">
    <property type="entry name" value="MA"/>
    <property type="match status" value="1"/>
</dbReference>
<dbReference type="Proteomes" id="UP000636888">
    <property type="component" value="Unassembled WGS sequence"/>
</dbReference>
<dbReference type="InterPro" id="IPR004089">
    <property type="entry name" value="MCPsignal_dom"/>
</dbReference>
<dbReference type="PROSITE" id="PS50885">
    <property type="entry name" value="HAMP"/>
    <property type="match status" value="1"/>
</dbReference>
<evidence type="ECO:0000256" key="3">
    <source>
        <dbReference type="ARBA" id="ARBA00029447"/>
    </source>
</evidence>
<dbReference type="FunFam" id="1.10.287.950:FF:000001">
    <property type="entry name" value="Methyl-accepting chemotaxis sensory transducer"/>
    <property type="match status" value="1"/>
</dbReference>
<feature type="domain" description="HAMP" evidence="7">
    <location>
        <begin position="210"/>
        <end position="262"/>
    </location>
</feature>
<dbReference type="GO" id="GO:0006935">
    <property type="term" value="P:chemotaxis"/>
    <property type="evidence" value="ECO:0007669"/>
    <property type="project" value="UniProtKB-ARBA"/>
</dbReference>
<dbReference type="InterPro" id="IPR003660">
    <property type="entry name" value="HAMP_dom"/>
</dbReference>
<evidence type="ECO:0000313" key="8">
    <source>
        <dbReference type="EMBL" id="MBJ6723428.1"/>
    </source>
</evidence>
<dbReference type="Pfam" id="PF00015">
    <property type="entry name" value="MCPsignal"/>
    <property type="match status" value="1"/>
</dbReference>
<dbReference type="EMBL" id="JAEMHM010000001">
    <property type="protein sequence ID" value="MBJ6723428.1"/>
    <property type="molecule type" value="Genomic_DNA"/>
</dbReference>
<dbReference type="SMART" id="SM00304">
    <property type="entry name" value="HAMP"/>
    <property type="match status" value="1"/>
</dbReference>
<evidence type="ECO:0000256" key="5">
    <source>
        <dbReference type="SAM" id="Phobius"/>
    </source>
</evidence>
<dbReference type="PROSITE" id="PS50111">
    <property type="entry name" value="CHEMOTAXIS_TRANSDUC_2"/>
    <property type="match status" value="1"/>
</dbReference>
<keyword evidence="5" id="KW-0472">Membrane</keyword>
<gene>
    <name evidence="8" type="ORF">JFN93_01790</name>
</gene>
<dbReference type="RefSeq" id="WP_199382254.1">
    <property type="nucleotide sequence ID" value="NZ_JAEMHM010000001.1"/>
</dbReference>